<reference evidence="2" key="1">
    <citation type="submission" date="2018-05" db="EMBL/GenBank/DDBJ databases">
        <authorList>
            <person name="Lanie J.A."/>
            <person name="Ng W.-L."/>
            <person name="Kazmierczak K.M."/>
            <person name="Andrzejewski T.M."/>
            <person name="Davidsen T.M."/>
            <person name="Wayne K.J."/>
            <person name="Tettelin H."/>
            <person name="Glass J.I."/>
            <person name="Rusch D."/>
            <person name="Podicherti R."/>
            <person name="Tsui H.-C.T."/>
            <person name="Winkler M.E."/>
        </authorList>
    </citation>
    <scope>NUCLEOTIDE SEQUENCE</scope>
</reference>
<accession>A0A382KLV8</accession>
<name>A0A382KLV8_9ZZZZ</name>
<gene>
    <name evidence="2" type="ORF">METZ01_LOCUS277287</name>
</gene>
<keyword evidence="1" id="KW-0812">Transmembrane</keyword>
<dbReference type="EMBL" id="UINC01080985">
    <property type="protein sequence ID" value="SVC24433.1"/>
    <property type="molecule type" value="Genomic_DNA"/>
</dbReference>
<keyword evidence="1" id="KW-0472">Membrane</keyword>
<feature type="transmembrane region" description="Helical" evidence="1">
    <location>
        <begin position="77"/>
        <end position="95"/>
    </location>
</feature>
<proteinExistence type="predicted"/>
<organism evidence="2">
    <name type="scientific">marine metagenome</name>
    <dbReference type="NCBI Taxonomy" id="408172"/>
    <lineage>
        <taxon>unclassified sequences</taxon>
        <taxon>metagenomes</taxon>
        <taxon>ecological metagenomes</taxon>
    </lineage>
</organism>
<evidence type="ECO:0000313" key="2">
    <source>
        <dbReference type="EMBL" id="SVC24433.1"/>
    </source>
</evidence>
<dbReference type="AlphaFoldDB" id="A0A382KLV8"/>
<feature type="transmembrane region" description="Helical" evidence="1">
    <location>
        <begin position="45"/>
        <end position="65"/>
    </location>
</feature>
<evidence type="ECO:0008006" key="3">
    <source>
        <dbReference type="Google" id="ProtNLM"/>
    </source>
</evidence>
<feature type="transmembrane region" description="Helical" evidence="1">
    <location>
        <begin position="17"/>
        <end position="38"/>
    </location>
</feature>
<protein>
    <recommendedName>
        <fullName evidence="3">Rod shape-determining protein MreD</fullName>
    </recommendedName>
</protein>
<keyword evidence="1" id="KW-1133">Transmembrane helix</keyword>
<sequence length="106" mass="12502">MGFLLGLIQDFVTQYELIGIMAFVKSLIGYGLGTMALYRSIWHRNLRIIFIFCLYFLHFYIYYYIKLNSITVSNLHFLEIIFFHAILCFSILLIVDKSIMKNGVSR</sequence>
<evidence type="ECO:0000256" key="1">
    <source>
        <dbReference type="SAM" id="Phobius"/>
    </source>
</evidence>